<dbReference type="OrthoDB" id="8595007at2"/>
<organism evidence="3 4">
    <name type="scientific">Roseivirga misakiensis</name>
    <dbReference type="NCBI Taxonomy" id="1563681"/>
    <lineage>
        <taxon>Bacteria</taxon>
        <taxon>Pseudomonadati</taxon>
        <taxon>Bacteroidota</taxon>
        <taxon>Cytophagia</taxon>
        <taxon>Cytophagales</taxon>
        <taxon>Roseivirgaceae</taxon>
        <taxon>Roseivirga</taxon>
    </lineage>
</organism>
<dbReference type="Pfam" id="PF12969">
    <property type="entry name" value="DUF3857"/>
    <property type="match status" value="1"/>
</dbReference>
<dbReference type="InterPro" id="IPR024618">
    <property type="entry name" value="DUF3857"/>
</dbReference>
<sequence>MIVRKLGLLIILLFSTVNKDPLEELEALRASYPDETVVITKRYQNYDIKIVGDSLKINVSHTEEMAFLGDQVGPYAKDQIYTSSFYTAENIKAATLTPGRRKWERNAVEDFRTVADDDNSVFYDDSEYITFTYPGVKKNTKSLLTYDAKINDPHFLGSDYFASYIPIIDVKYTFTVDEGVKLKHYFFNIDSSEVSQTTTKSPEGRNIYTFQLKNVPKVNFEPSSLAFNYRASHMSSLIESYVDTNGKTVEVLGDTDDLYRWYWTFIEGLKEENGEEVKRILADILSPNDDELTKVKKVFYWVQKNIKYIAFEDGMRGFVPHNGDYVCTKRYGDCKDMASIIVNMLYHAGIDAHYTWIGTRDLPYKYTELPTASVDNHMIATYINGNDYYYLDATGQYQPFGLPTSMIQGKEALIAIDKDNYEIKTVPIIEKENNTHEDTFSYKIENGKVVGSGELSLKGYAKVFNTYRLINSTKKSTDEYLNRALNRGNNKFFIDDYEISGLNDFDTPIKVNYEFRVEDYYREINDAIYFNMNLDKAFSNATIEKNRENAFEGEYKYINKSTSTLEIPEGYQVSRMPKDYELKGKNFGFTMAYSQNKNTISLKRDFYVDYLMMGPKEFEDWNDAIQKFTKETKQIVILKKQ</sequence>
<dbReference type="Pfam" id="PF01841">
    <property type="entry name" value="Transglut_core"/>
    <property type="match status" value="1"/>
</dbReference>
<reference evidence="3 4" key="1">
    <citation type="submission" date="2016-08" db="EMBL/GenBank/DDBJ databases">
        <title>Draft genome of Fabibacter sp. strain SK-8.</title>
        <authorList>
            <person name="Wong S.-K."/>
            <person name="Hamasaki K."/>
            <person name="Yoshizawa S."/>
        </authorList>
    </citation>
    <scope>NUCLEOTIDE SEQUENCE [LARGE SCALE GENOMIC DNA]</scope>
    <source>
        <strain evidence="3 4">SK-8</strain>
    </source>
</reference>
<dbReference type="STRING" id="1563681.BFP71_09010"/>
<evidence type="ECO:0000313" key="3">
    <source>
        <dbReference type="EMBL" id="OEJ99699.1"/>
    </source>
</evidence>
<dbReference type="Proteomes" id="UP000095552">
    <property type="component" value="Unassembled WGS sequence"/>
</dbReference>
<evidence type="ECO:0000313" key="4">
    <source>
        <dbReference type="Proteomes" id="UP000095552"/>
    </source>
</evidence>
<accession>A0A1E5SKP6</accession>
<name>A0A1E5SKP6_9BACT</name>
<dbReference type="RefSeq" id="WP_069835161.1">
    <property type="nucleotide sequence ID" value="NZ_MDGQ01000005.1"/>
</dbReference>
<protein>
    <recommendedName>
        <fullName evidence="5">Transglutaminase-like domain-containing protein</fullName>
    </recommendedName>
</protein>
<dbReference type="Gene3D" id="2.60.40.3140">
    <property type="match status" value="1"/>
</dbReference>
<dbReference type="Gene3D" id="2.60.120.1130">
    <property type="match status" value="1"/>
</dbReference>
<feature type="domain" description="Transglutaminase-like" evidence="1">
    <location>
        <begin position="281"/>
        <end position="381"/>
    </location>
</feature>
<dbReference type="InterPro" id="IPR038765">
    <property type="entry name" value="Papain-like_cys_pep_sf"/>
</dbReference>
<evidence type="ECO:0000259" key="1">
    <source>
        <dbReference type="Pfam" id="PF01841"/>
    </source>
</evidence>
<dbReference type="Gene3D" id="3.10.620.30">
    <property type="match status" value="1"/>
</dbReference>
<comment type="caution">
    <text evidence="3">The sequence shown here is derived from an EMBL/GenBank/DDBJ whole genome shotgun (WGS) entry which is preliminary data.</text>
</comment>
<evidence type="ECO:0008006" key="5">
    <source>
        <dbReference type="Google" id="ProtNLM"/>
    </source>
</evidence>
<keyword evidence="4" id="KW-1185">Reference proteome</keyword>
<gene>
    <name evidence="3" type="ORF">BFP71_09010</name>
</gene>
<dbReference type="AlphaFoldDB" id="A0A1E5SKP6"/>
<feature type="domain" description="DUF3857" evidence="2">
    <location>
        <begin position="81"/>
        <end position="218"/>
    </location>
</feature>
<dbReference type="EMBL" id="MDGQ01000005">
    <property type="protein sequence ID" value="OEJ99699.1"/>
    <property type="molecule type" value="Genomic_DNA"/>
</dbReference>
<proteinExistence type="predicted"/>
<dbReference type="SUPFAM" id="SSF54001">
    <property type="entry name" value="Cysteine proteinases"/>
    <property type="match status" value="1"/>
</dbReference>
<dbReference type="InterPro" id="IPR002931">
    <property type="entry name" value="Transglutaminase-like"/>
</dbReference>
<evidence type="ECO:0000259" key="2">
    <source>
        <dbReference type="Pfam" id="PF12969"/>
    </source>
</evidence>